<dbReference type="Proteomes" id="UP000281955">
    <property type="component" value="Unassembled WGS sequence"/>
</dbReference>
<dbReference type="OrthoDB" id="7889077at2"/>
<dbReference type="EMBL" id="RBWV01000009">
    <property type="protein sequence ID" value="RKS80573.1"/>
    <property type="molecule type" value="Genomic_DNA"/>
</dbReference>
<dbReference type="Pfam" id="PF13238">
    <property type="entry name" value="AAA_18"/>
    <property type="match status" value="1"/>
</dbReference>
<dbReference type="Gene3D" id="3.40.50.300">
    <property type="entry name" value="P-loop containing nucleotide triphosphate hydrolases"/>
    <property type="match status" value="2"/>
</dbReference>
<evidence type="ECO:0000313" key="1">
    <source>
        <dbReference type="EMBL" id="RKS80573.1"/>
    </source>
</evidence>
<dbReference type="AlphaFoldDB" id="A0A420XUP3"/>
<gene>
    <name evidence="1" type="ORF">CLV35_1011</name>
</gene>
<dbReference type="SUPFAM" id="SSF52540">
    <property type="entry name" value="P-loop containing nucleoside triphosphate hydrolases"/>
    <property type="match status" value="2"/>
</dbReference>
<name>A0A420XUP3_9ACTN</name>
<organism evidence="1 2">
    <name type="scientific">Motilibacter peucedani</name>
    <dbReference type="NCBI Taxonomy" id="598650"/>
    <lineage>
        <taxon>Bacteria</taxon>
        <taxon>Bacillati</taxon>
        <taxon>Actinomycetota</taxon>
        <taxon>Actinomycetes</taxon>
        <taxon>Motilibacterales</taxon>
        <taxon>Motilibacteraceae</taxon>
        <taxon>Motilibacter</taxon>
    </lineage>
</organism>
<comment type="caution">
    <text evidence="1">The sequence shown here is derived from an EMBL/GenBank/DDBJ whole genome shotgun (WGS) entry which is preliminary data.</text>
</comment>
<evidence type="ECO:0000313" key="2">
    <source>
        <dbReference type="Proteomes" id="UP000281955"/>
    </source>
</evidence>
<protein>
    <submittedName>
        <fullName evidence="1">AAA domain-containing protein</fullName>
    </submittedName>
</protein>
<reference evidence="1 2" key="1">
    <citation type="submission" date="2018-10" db="EMBL/GenBank/DDBJ databases">
        <title>Genomic Encyclopedia of Archaeal and Bacterial Type Strains, Phase II (KMG-II): from individual species to whole genera.</title>
        <authorList>
            <person name="Goeker M."/>
        </authorList>
    </citation>
    <scope>NUCLEOTIDE SEQUENCE [LARGE SCALE GENOMIC DNA]</scope>
    <source>
        <strain evidence="1 2">RP-AC37</strain>
    </source>
</reference>
<dbReference type="InterPro" id="IPR027417">
    <property type="entry name" value="P-loop_NTPase"/>
</dbReference>
<dbReference type="RefSeq" id="WP_121192252.1">
    <property type="nucleotide sequence ID" value="NZ_RBWV01000009.1"/>
</dbReference>
<sequence>MPVLWLSGPPGVGKTTAGWRLYRHLTRAGLAVGYVDIDQLSICSSGRGPLAERYAVAARNLTSLAACHRSAGARALVVSGVTDPYDPGYCSGIPGLVVTPLRLRADAHELARRLSARGQDQAVVDQALTEAAVLDATPTGGLCSETTDASAEQVFATILASAEDWLETLDLRLVEPPTPPPPPAADAAGQVLWLCGPTGVGKSAVGFDLYQRHVLGRGVAGAYIDLEQIAKFPPPTARGRDQLTARALASMWRTFHEAGARCLVVVGPAESEESIETHSRALPAAALTACRLHASRDTLIERLRRRGRGENWGQPGDPLLGQSDAHLLQVARRAAADDERLEQARLGHLRVDTDHLSVAEVADALHAIAGWPPTPPAS</sequence>
<proteinExistence type="predicted"/>
<accession>A0A420XUP3</accession>
<dbReference type="InParanoid" id="A0A420XUP3"/>
<keyword evidence="2" id="KW-1185">Reference proteome</keyword>